<keyword evidence="3" id="KW-1185">Reference proteome</keyword>
<keyword evidence="1" id="KW-0812">Transmembrane</keyword>
<dbReference type="EMBL" id="JACXYZ010000001">
    <property type="protein sequence ID" value="MBD3924858.1"/>
    <property type="molecule type" value="Genomic_DNA"/>
</dbReference>
<evidence type="ECO:0000256" key="1">
    <source>
        <dbReference type="SAM" id="Phobius"/>
    </source>
</evidence>
<feature type="transmembrane region" description="Helical" evidence="1">
    <location>
        <begin position="18"/>
        <end position="35"/>
    </location>
</feature>
<organism evidence="2 3">
    <name type="scientific">Nocardioides cavernae</name>
    <dbReference type="NCBI Taxonomy" id="1921566"/>
    <lineage>
        <taxon>Bacteria</taxon>
        <taxon>Bacillati</taxon>
        <taxon>Actinomycetota</taxon>
        <taxon>Actinomycetes</taxon>
        <taxon>Propionibacteriales</taxon>
        <taxon>Nocardioidaceae</taxon>
        <taxon>Nocardioides</taxon>
    </lineage>
</organism>
<keyword evidence="1" id="KW-1133">Transmembrane helix</keyword>
<proteinExistence type="predicted"/>
<evidence type="ECO:0000313" key="3">
    <source>
        <dbReference type="Proteomes" id="UP000618818"/>
    </source>
</evidence>
<gene>
    <name evidence="2" type="ORF">IEZ26_09535</name>
</gene>
<accession>A0ABR8N9P1</accession>
<comment type="caution">
    <text evidence="2">The sequence shown here is derived from an EMBL/GenBank/DDBJ whole genome shotgun (WGS) entry which is preliminary data.</text>
</comment>
<dbReference type="Proteomes" id="UP000618818">
    <property type="component" value="Unassembled WGS sequence"/>
</dbReference>
<feature type="transmembrane region" description="Helical" evidence="1">
    <location>
        <begin position="79"/>
        <end position="103"/>
    </location>
</feature>
<protein>
    <submittedName>
        <fullName evidence="2">Uncharacterized protein</fullName>
    </submittedName>
</protein>
<dbReference type="RefSeq" id="WP_191194584.1">
    <property type="nucleotide sequence ID" value="NZ_JACXYZ010000001.1"/>
</dbReference>
<evidence type="ECO:0000313" key="2">
    <source>
        <dbReference type="EMBL" id="MBD3924858.1"/>
    </source>
</evidence>
<keyword evidence="1" id="KW-0472">Membrane</keyword>
<reference evidence="2 3" key="1">
    <citation type="submission" date="2020-09" db="EMBL/GenBank/DDBJ databases">
        <title>novel species in genus Nocardioides.</title>
        <authorList>
            <person name="Zhang G."/>
        </authorList>
    </citation>
    <scope>NUCLEOTIDE SEQUENCE [LARGE SCALE GENOMIC DNA]</scope>
    <source>
        <strain evidence="2 3">KCTC 39551</strain>
    </source>
</reference>
<name>A0ABR8N9P1_9ACTN</name>
<feature type="transmembrane region" description="Helical" evidence="1">
    <location>
        <begin position="55"/>
        <end position="72"/>
    </location>
</feature>
<sequence>MSFQTEGRAPVWPPASRLVPTAFVVQASVSLVAWFLVDDRSRGGAWSSTDFEEWALLSVLGAALLVMLFSLVRRRWSAAAAVAAGCSLAIISGCAVFAAYAVLNSA</sequence>